<keyword evidence="1" id="KW-1133">Transmembrane helix</keyword>
<protein>
    <submittedName>
        <fullName evidence="2">Uncharacterized protein</fullName>
    </submittedName>
</protein>
<dbReference type="AlphaFoldDB" id="A0A5J4VUB3"/>
<evidence type="ECO:0000256" key="1">
    <source>
        <dbReference type="SAM" id="Phobius"/>
    </source>
</evidence>
<reference evidence="2 3" key="1">
    <citation type="submission" date="2019-03" db="EMBL/GenBank/DDBJ databases">
        <title>Single cell metagenomics reveals metabolic interactions within the superorganism composed of flagellate Streblomastix strix and complex community of Bacteroidetes bacteria on its surface.</title>
        <authorList>
            <person name="Treitli S.C."/>
            <person name="Kolisko M."/>
            <person name="Husnik F."/>
            <person name="Keeling P."/>
            <person name="Hampl V."/>
        </authorList>
    </citation>
    <scope>NUCLEOTIDE SEQUENCE [LARGE SCALE GENOMIC DNA]</scope>
    <source>
        <strain evidence="2">ST1C</strain>
    </source>
</reference>
<name>A0A5J4VUB3_9EUKA</name>
<evidence type="ECO:0000313" key="3">
    <source>
        <dbReference type="Proteomes" id="UP000324800"/>
    </source>
</evidence>
<feature type="non-terminal residue" evidence="2">
    <location>
        <position position="1"/>
    </location>
</feature>
<gene>
    <name evidence="2" type="ORF">EZS28_018445</name>
</gene>
<comment type="caution">
    <text evidence="2">The sequence shown here is derived from an EMBL/GenBank/DDBJ whole genome shotgun (WGS) entry which is preliminary data.</text>
</comment>
<organism evidence="2 3">
    <name type="scientific">Streblomastix strix</name>
    <dbReference type="NCBI Taxonomy" id="222440"/>
    <lineage>
        <taxon>Eukaryota</taxon>
        <taxon>Metamonada</taxon>
        <taxon>Preaxostyla</taxon>
        <taxon>Oxymonadida</taxon>
        <taxon>Streblomastigidae</taxon>
        <taxon>Streblomastix</taxon>
    </lineage>
</organism>
<accession>A0A5J4VUB3</accession>
<dbReference type="Proteomes" id="UP000324800">
    <property type="component" value="Unassembled WGS sequence"/>
</dbReference>
<proteinExistence type="predicted"/>
<evidence type="ECO:0000313" key="2">
    <source>
        <dbReference type="EMBL" id="KAA6386025.1"/>
    </source>
</evidence>
<feature type="transmembrane region" description="Helical" evidence="1">
    <location>
        <begin position="12"/>
        <end position="31"/>
    </location>
</feature>
<dbReference type="EMBL" id="SNRW01004992">
    <property type="protein sequence ID" value="KAA6386025.1"/>
    <property type="molecule type" value="Genomic_DNA"/>
</dbReference>
<sequence length="37" mass="4120">CSGAGPAFRMIVNYIASQYWTCLDFAVYLVFGRVGRS</sequence>
<keyword evidence="1" id="KW-0812">Transmembrane</keyword>
<keyword evidence="1" id="KW-0472">Membrane</keyword>